<proteinExistence type="predicted"/>
<dbReference type="OrthoDB" id="5853467at2759"/>
<dbReference type="SMART" id="SM00257">
    <property type="entry name" value="LysM"/>
    <property type="match status" value="2"/>
</dbReference>
<dbReference type="InterPro" id="IPR052210">
    <property type="entry name" value="LysM1-like"/>
</dbReference>
<gene>
    <name evidence="5" type="ORF">CAMP_LOCUS10934</name>
</gene>
<organism evidence="5 6">
    <name type="scientific">Caenorhabditis angaria</name>
    <dbReference type="NCBI Taxonomy" id="860376"/>
    <lineage>
        <taxon>Eukaryota</taxon>
        <taxon>Metazoa</taxon>
        <taxon>Ecdysozoa</taxon>
        <taxon>Nematoda</taxon>
        <taxon>Chromadorea</taxon>
        <taxon>Rhabditida</taxon>
        <taxon>Rhabditina</taxon>
        <taxon>Rhabditomorpha</taxon>
        <taxon>Rhabditoidea</taxon>
        <taxon>Rhabditidae</taxon>
        <taxon>Peloderinae</taxon>
        <taxon>Caenorhabditis</taxon>
    </lineage>
</organism>
<keyword evidence="2" id="KW-0843">Virulence</keyword>
<dbReference type="Proteomes" id="UP001152747">
    <property type="component" value="Unassembled WGS sequence"/>
</dbReference>
<feature type="chain" id="PRO_5040505828" description="LysM domain-containing protein" evidence="3">
    <location>
        <begin position="19"/>
        <end position="119"/>
    </location>
</feature>
<evidence type="ECO:0000256" key="1">
    <source>
        <dbReference type="ARBA" id="ARBA00022669"/>
    </source>
</evidence>
<dbReference type="Pfam" id="PF01476">
    <property type="entry name" value="LysM"/>
    <property type="match status" value="2"/>
</dbReference>
<dbReference type="SUPFAM" id="SSF54106">
    <property type="entry name" value="LysM domain"/>
    <property type="match status" value="2"/>
</dbReference>
<evidence type="ECO:0000313" key="6">
    <source>
        <dbReference type="Proteomes" id="UP001152747"/>
    </source>
</evidence>
<name>A0A9P1IQH3_9PELO</name>
<dbReference type="PROSITE" id="PS51782">
    <property type="entry name" value="LYSM"/>
    <property type="match status" value="2"/>
</dbReference>
<sequence>MILKILFVFLIIFPNTVSSICGENYVVKPGDSCWLISKDNQKSIEELKKLNPELNCESLWVGKKICLQPTCKKMYSTKEGDFCWKIYTENGLSETEFFLVNPGLKCETLQIGQRLCVGL</sequence>
<feature type="domain" description="LysM" evidence="4">
    <location>
        <begin position="23"/>
        <end position="67"/>
    </location>
</feature>
<keyword evidence="1" id="KW-0147">Chitin-binding</keyword>
<keyword evidence="3" id="KW-0732">Signal</keyword>
<protein>
    <recommendedName>
        <fullName evidence="4">LysM domain-containing protein</fullName>
    </recommendedName>
</protein>
<dbReference type="PANTHER" id="PTHR34997">
    <property type="entry name" value="AM15"/>
    <property type="match status" value="1"/>
</dbReference>
<dbReference type="Gene3D" id="3.10.350.10">
    <property type="entry name" value="LysM domain"/>
    <property type="match status" value="2"/>
</dbReference>
<dbReference type="InterPro" id="IPR036779">
    <property type="entry name" value="LysM_dom_sf"/>
</dbReference>
<feature type="signal peptide" evidence="3">
    <location>
        <begin position="1"/>
        <end position="18"/>
    </location>
</feature>
<evidence type="ECO:0000256" key="3">
    <source>
        <dbReference type="SAM" id="SignalP"/>
    </source>
</evidence>
<dbReference type="GO" id="GO:0008061">
    <property type="term" value="F:chitin binding"/>
    <property type="evidence" value="ECO:0007669"/>
    <property type="project" value="UniProtKB-KW"/>
</dbReference>
<keyword evidence="6" id="KW-1185">Reference proteome</keyword>
<comment type="caution">
    <text evidence="5">The sequence shown here is derived from an EMBL/GenBank/DDBJ whole genome shotgun (WGS) entry which is preliminary data.</text>
</comment>
<dbReference type="PANTHER" id="PTHR34997:SF1">
    <property type="entry name" value="PEPTIDOGLYCAN-BINDING LYSIN DOMAIN"/>
    <property type="match status" value="1"/>
</dbReference>
<dbReference type="CDD" id="cd00118">
    <property type="entry name" value="LysM"/>
    <property type="match status" value="2"/>
</dbReference>
<dbReference type="InterPro" id="IPR018392">
    <property type="entry name" value="LysM"/>
</dbReference>
<dbReference type="AlphaFoldDB" id="A0A9P1IQH3"/>
<dbReference type="EMBL" id="CANHGI010000004">
    <property type="protein sequence ID" value="CAI5448297.1"/>
    <property type="molecule type" value="Genomic_DNA"/>
</dbReference>
<evidence type="ECO:0000256" key="2">
    <source>
        <dbReference type="ARBA" id="ARBA00023026"/>
    </source>
</evidence>
<evidence type="ECO:0000313" key="5">
    <source>
        <dbReference type="EMBL" id="CAI5448297.1"/>
    </source>
</evidence>
<reference evidence="5" key="1">
    <citation type="submission" date="2022-11" db="EMBL/GenBank/DDBJ databases">
        <authorList>
            <person name="Kikuchi T."/>
        </authorList>
    </citation>
    <scope>NUCLEOTIDE SEQUENCE</scope>
    <source>
        <strain evidence="5">PS1010</strain>
    </source>
</reference>
<accession>A0A9P1IQH3</accession>
<evidence type="ECO:0000259" key="4">
    <source>
        <dbReference type="PROSITE" id="PS51782"/>
    </source>
</evidence>
<feature type="domain" description="LysM" evidence="4">
    <location>
        <begin position="73"/>
        <end position="117"/>
    </location>
</feature>